<feature type="signal peptide" evidence="2">
    <location>
        <begin position="1"/>
        <end position="18"/>
    </location>
</feature>
<keyword evidence="2" id="KW-0732">Signal</keyword>
<name>A0A9P4NAY9_9PLEO</name>
<evidence type="ECO:0000313" key="4">
    <source>
        <dbReference type="Proteomes" id="UP000800093"/>
    </source>
</evidence>
<sequence>MKSWAIGILLSILPLAFADVAPEITTLEEGYGYVAKIPCLGCPFLYQDTSSGKDVPWSSREDDNALLLNVSLTYINSNLQLNGQTVWPSASILPGIHSAQVVQDLSTSDISKLVESGQLETSHETGVGGAFLGLSYHSSIHPLKDSAALVIHFDIFEIYSDLPMESLTHALDDERQKMLEIVLIQKPIMSALEDASYEITKISLIPHPKSPSWQQTMRYLEWDKFGERGTSSHFVSSLSASFLMFLDSGVWALFMFILGVIAVFMVVCMLCILSLEWWQDDYKKAQTGKRRKSSGKRDVEMGKLQFKSPEELGLLGRGRVVGLGKSD</sequence>
<evidence type="ECO:0000256" key="2">
    <source>
        <dbReference type="SAM" id="SignalP"/>
    </source>
</evidence>
<feature type="transmembrane region" description="Helical" evidence="1">
    <location>
        <begin position="250"/>
        <end position="275"/>
    </location>
</feature>
<protein>
    <submittedName>
        <fullName evidence="3">Uncharacterized protein</fullName>
    </submittedName>
</protein>
<proteinExistence type="predicted"/>
<dbReference type="AlphaFoldDB" id="A0A9P4NAY9"/>
<keyword evidence="1" id="KW-0472">Membrane</keyword>
<organism evidence="3 4">
    <name type="scientific">Lojkania enalia</name>
    <dbReference type="NCBI Taxonomy" id="147567"/>
    <lineage>
        <taxon>Eukaryota</taxon>
        <taxon>Fungi</taxon>
        <taxon>Dikarya</taxon>
        <taxon>Ascomycota</taxon>
        <taxon>Pezizomycotina</taxon>
        <taxon>Dothideomycetes</taxon>
        <taxon>Pleosporomycetidae</taxon>
        <taxon>Pleosporales</taxon>
        <taxon>Pleosporales incertae sedis</taxon>
        <taxon>Lojkania</taxon>
    </lineage>
</organism>
<reference evidence="4" key="1">
    <citation type="journal article" date="2020" name="Stud. Mycol.">
        <title>101 Dothideomycetes genomes: A test case for predicting lifestyles and emergence of pathogens.</title>
        <authorList>
            <person name="Haridas S."/>
            <person name="Albert R."/>
            <person name="Binder M."/>
            <person name="Bloem J."/>
            <person name="LaButti K."/>
            <person name="Salamov A."/>
            <person name="Andreopoulos B."/>
            <person name="Baker S."/>
            <person name="Barry K."/>
            <person name="Bills G."/>
            <person name="Bluhm B."/>
            <person name="Cannon C."/>
            <person name="Castanera R."/>
            <person name="Culley D."/>
            <person name="Daum C."/>
            <person name="Ezra D."/>
            <person name="Gonzalez J."/>
            <person name="Henrissat B."/>
            <person name="Kuo A."/>
            <person name="Liang C."/>
            <person name="Lipzen A."/>
            <person name="Lutzoni F."/>
            <person name="Magnuson J."/>
            <person name="Mondo S."/>
            <person name="Nolan M."/>
            <person name="Ohm R."/>
            <person name="Pangilinan J."/>
            <person name="Park H.-J."/>
            <person name="Ramirez L."/>
            <person name="Alfaro M."/>
            <person name="Sun H."/>
            <person name="Tritt A."/>
            <person name="Yoshinaga Y."/>
            <person name="Zwiers L.-H."/>
            <person name="Turgeon B."/>
            <person name="Goodwin S."/>
            <person name="Spatafora J."/>
            <person name="Crous P."/>
            <person name="Grigoriev I."/>
        </authorList>
    </citation>
    <scope>NUCLEOTIDE SEQUENCE [LARGE SCALE GENOMIC DNA]</scope>
    <source>
        <strain evidence="4">CBS 304.66</strain>
    </source>
</reference>
<dbReference type="Proteomes" id="UP000800093">
    <property type="component" value="Unassembled WGS sequence"/>
</dbReference>
<gene>
    <name evidence="3" type="ORF">CC78DRAFT_529082</name>
</gene>
<comment type="caution">
    <text evidence="3">The sequence shown here is derived from an EMBL/GenBank/DDBJ whole genome shotgun (WGS) entry which is preliminary data.</text>
</comment>
<feature type="chain" id="PRO_5040513414" evidence="2">
    <location>
        <begin position="19"/>
        <end position="327"/>
    </location>
</feature>
<keyword evidence="4" id="KW-1185">Reference proteome</keyword>
<keyword evidence="1" id="KW-1133">Transmembrane helix</keyword>
<dbReference type="EMBL" id="ML986581">
    <property type="protein sequence ID" value="KAF2269921.1"/>
    <property type="molecule type" value="Genomic_DNA"/>
</dbReference>
<dbReference type="OrthoDB" id="3791536at2759"/>
<keyword evidence="1" id="KW-0812">Transmembrane</keyword>
<evidence type="ECO:0000256" key="1">
    <source>
        <dbReference type="SAM" id="Phobius"/>
    </source>
</evidence>
<evidence type="ECO:0000313" key="3">
    <source>
        <dbReference type="EMBL" id="KAF2269921.1"/>
    </source>
</evidence>
<accession>A0A9P4NAY9</accession>